<evidence type="ECO:0000259" key="3">
    <source>
        <dbReference type="Pfam" id="PF03724"/>
    </source>
</evidence>
<evidence type="ECO:0000313" key="4">
    <source>
        <dbReference type="EMBL" id="AHH18704.1"/>
    </source>
</evidence>
<evidence type="ECO:0000256" key="2">
    <source>
        <dbReference type="SAM" id="SignalP"/>
    </source>
</evidence>
<dbReference type="KEGG" id="nno:NONO_c39200"/>
<dbReference type="InterPro" id="IPR005184">
    <property type="entry name" value="DUF306_Meta_HslJ"/>
</dbReference>
<feature type="signal peptide" evidence="2">
    <location>
        <begin position="1"/>
        <end position="32"/>
    </location>
</feature>
<evidence type="ECO:0000256" key="1">
    <source>
        <dbReference type="SAM" id="MobiDB-lite"/>
    </source>
</evidence>
<sequence>MCGRRVTRTADRRRYHRGMLKSVRIVPLLVLAAVGVACSTGTGTAAPASPAGNSYESTAVEGPQIPGGGPLKLTFGDPNRISANAGCNTLLGTADLADHTVRTGPLASTRMACVGDREGADEWASALLEAAPSWSLDGATLVLKTADRTVTLRETPKDK</sequence>
<gene>
    <name evidence="4" type="ORF">NONO_c39200</name>
</gene>
<dbReference type="eggNOG" id="COG3187">
    <property type="taxonomic scope" value="Bacteria"/>
</dbReference>
<feature type="region of interest" description="Disordered" evidence="1">
    <location>
        <begin position="43"/>
        <end position="68"/>
    </location>
</feature>
<evidence type="ECO:0000313" key="5">
    <source>
        <dbReference type="Proteomes" id="UP000019150"/>
    </source>
</evidence>
<feature type="domain" description="DUF306" evidence="3">
    <location>
        <begin position="51"/>
        <end position="152"/>
    </location>
</feature>
<name>W5THQ8_9NOCA</name>
<feature type="chain" id="PRO_5038564575" description="DUF306 domain-containing protein" evidence="2">
    <location>
        <begin position="33"/>
        <end position="159"/>
    </location>
</feature>
<dbReference type="Gene3D" id="2.40.128.270">
    <property type="match status" value="1"/>
</dbReference>
<dbReference type="Pfam" id="PF03724">
    <property type="entry name" value="META"/>
    <property type="match status" value="1"/>
</dbReference>
<feature type="compositionally biased region" description="Low complexity" evidence="1">
    <location>
        <begin position="43"/>
        <end position="52"/>
    </location>
</feature>
<protein>
    <recommendedName>
        <fullName evidence="3">DUF306 domain-containing protein</fullName>
    </recommendedName>
</protein>
<proteinExistence type="predicted"/>
<dbReference type="STRING" id="1415166.NONO_c39200"/>
<dbReference type="PANTHER" id="PTHR35535:SF2">
    <property type="entry name" value="DUF306 DOMAIN-CONTAINING PROTEIN"/>
    <property type="match status" value="1"/>
</dbReference>
<dbReference type="PANTHER" id="PTHR35535">
    <property type="entry name" value="HEAT SHOCK PROTEIN HSLJ"/>
    <property type="match status" value="1"/>
</dbReference>
<keyword evidence="2" id="KW-0732">Signal</keyword>
<dbReference type="InterPro" id="IPR053147">
    <property type="entry name" value="Hsp_HslJ-like"/>
</dbReference>
<dbReference type="AlphaFoldDB" id="W5THQ8"/>
<dbReference type="InterPro" id="IPR038670">
    <property type="entry name" value="HslJ-like_sf"/>
</dbReference>
<dbReference type="Proteomes" id="UP000019150">
    <property type="component" value="Chromosome"/>
</dbReference>
<organism evidence="4 5">
    <name type="scientific">Nocardia nova SH22a</name>
    <dbReference type="NCBI Taxonomy" id="1415166"/>
    <lineage>
        <taxon>Bacteria</taxon>
        <taxon>Bacillati</taxon>
        <taxon>Actinomycetota</taxon>
        <taxon>Actinomycetes</taxon>
        <taxon>Mycobacteriales</taxon>
        <taxon>Nocardiaceae</taxon>
        <taxon>Nocardia</taxon>
    </lineage>
</organism>
<accession>W5THQ8</accession>
<reference evidence="4 5" key="1">
    <citation type="journal article" date="2014" name="Appl. Environ. Microbiol.">
        <title>Insights into the Microbial Degradation of Rubber and Gutta-Percha by Analysis of the Complete Genome of Nocardia nova SH22a.</title>
        <authorList>
            <person name="Luo Q."/>
            <person name="Hiessl S."/>
            <person name="Poehlein A."/>
            <person name="Daniel R."/>
            <person name="Steinbuchel A."/>
        </authorList>
    </citation>
    <scope>NUCLEOTIDE SEQUENCE [LARGE SCALE GENOMIC DNA]</scope>
    <source>
        <strain evidence="4">SH22a</strain>
    </source>
</reference>
<dbReference type="HOGENOM" id="CLU_075808_2_0_11"/>
<dbReference type="EMBL" id="CP006850">
    <property type="protein sequence ID" value="AHH18704.1"/>
    <property type="molecule type" value="Genomic_DNA"/>
</dbReference>
<dbReference type="PATRIC" id="fig|1415166.3.peg.4022"/>
<keyword evidence="5" id="KW-1185">Reference proteome</keyword>